<proteinExistence type="predicted"/>
<evidence type="ECO:0000313" key="2">
    <source>
        <dbReference type="Proteomes" id="UP000838308"/>
    </source>
</evidence>
<keyword evidence="2" id="KW-1185">Reference proteome</keyword>
<evidence type="ECO:0000313" key="1">
    <source>
        <dbReference type="EMBL" id="CAH2713736.1"/>
    </source>
</evidence>
<dbReference type="Proteomes" id="UP000838308">
    <property type="component" value="Unassembled WGS sequence"/>
</dbReference>
<reference evidence="1" key="1">
    <citation type="submission" date="2022-04" db="EMBL/GenBank/DDBJ databases">
        <authorList>
            <person name="Criscuolo A."/>
        </authorList>
    </citation>
    <scope>NUCLEOTIDE SEQUENCE</scope>
    <source>
        <strain evidence="1">CIP111895</strain>
    </source>
</reference>
<name>A0ABM9EMF2_9BACI</name>
<organism evidence="1 2">
    <name type="scientific">Neobacillus rhizosphaerae</name>
    <dbReference type="NCBI Taxonomy" id="2880965"/>
    <lineage>
        <taxon>Bacteria</taxon>
        <taxon>Bacillati</taxon>
        <taxon>Bacillota</taxon>
        <taxon>Bacilli</taxon>
        <taxon>Bacillales</taxon>
        <taxon>Bacillaceae</taxon>
        <taxon>Neobacillus</taxon>
    </lineage>
</organism>
<gene>
    <name evidence="1" type="ORF">BACCIP111895_00890</name>
</gene>
<protein>
    <submittedName>
        <fullName evidence="1">Uncharacterized protein</fullName>
    </submittedName>
</protein>
<dbReference type="EMBL" id="CALBWS010000003">
    <property type="protein sequence ID" value="CAH2713736.1"/>
    <property type="molecule type" value="Genomic_DNA"/>
</dbReference>
<comment type="caution">
    <text evidence="1">The sequence shown here is derived from an EMBL/GenBank/DDBJ whole genome shotgun (WGS) entry which is preliminary data.</text>
</comment>
<sequence>MKMKRIGLKTQSFLAKIIFLFSRRVYKYERTFSINGRRYVKTETL</sequence>
<accession>A0ABM9EMF2</accession>